<dbReference type="InterPro" id="IPR001360">
    <property type="entry name" value="Glyco_hydro_1"/>
</dbReference>
<keyword evidence="3" id="KW-0326">Glycosidase</keyword>
<dbReference type="SUPFAM" id="SSF51445">
    <property type="entry name" value="(Trans)glycosidases"/>
    <property type="match status" value="1"/>
</dbReference>
<keyword evidence="2" id="KW-0378">Hydrolase</keyword>
<dbReference type="GO" id="GO:0005975">
    <property type="term" value="P:carbohydrate metabolic process"/>
    <property type="evidence" value="ECO:0007669"/>
    <property type="project" value="InterPro"/>
</dbReference>
<dbReference type="Proteomes" id="UP000290540">
    <property type="component" value="Unassembled WGS sequence"/>
</dbReference>
<protein>
    <recommendedName>
        <fullName evidence="7">Beta-glucosidase</fullName>
    </recommendedName>
</protein>
<evidence type="ECO:0000313" key="5">
    <source>
        <dbReference type="EMBL" id="RYC78350.1"/>
    </source>
</evidence>
<dbReference type="Pfam" id="PF00232">
    <property type="entry name" value="Glyco_hydro_1"/>
    <property type="match status" value="1"/>
</dbReference>
<proteinExistence type="inferred from homology"/>
<sequence length="86" mass="9895">MTKEQSVKDEFRQKYFVDHLNAIVGAIEDGAKVNGYFAWSLMDSLEWSMGYGPRFGVAYTDYDTLERTPKESALMLRGMIEDRMDA</sequence>
<dbReference type="InterPro" id="IPR017853">
    <property type="entry name" value="GH"/>
</dbReference>
<dbReference type="Gene3D" id="3.20.20.80">
    <property type="entry name" value="Glycosidases"/>
    <property type="match status" value="1"/>
</dbReference>
<name>A0A4Q2UXG7_FUSOX</name>
<evidence type="ECO:0000256" key="1">
    <source>
        <dbReference type="ARBA" id="ARBA00010838"/>
    </source>
</evidence>
<dbReference type="PANTHER" id="PTHR10353:SF36">
    <property type="entry name" value="LP05116P"/>
    <property type="match status" value="1"/>
</dbReference>
<evidence type="ECO:0000256" key="2">
    <source>
        <dbReference type="ARBA" id="ARBA00022801"/>
    </source>
</evidence>
<dbReference type="AlphaFoldDB" id="A0A4Q2UXG7"/>
<reference evidence="5 6" key="1">
    <citation type="submission" date="2016-12" db="EMBL/GenBank/DDBJ databases">
        <title>Draft genome sequence of Fusarium oxysporum causing rot on Narcissus.</title>
        <authorList>
            <person name="Armitage A.D."/>
            <person name="Taylor A."/>
            <person name="Clarkson J.P."/>
            <person name="Harrison R.J."/>
            <person name="Jackson A.C."/>
        </authorList>
    </citation>
    <scope>NUCLEOTIDE SEQUENCE [LARGE SCALE GENOMIC DNA]</scope>
    <source>
        <strain evidence="5 6">N139</strain>
    </source>
</reference>
<organism evidence="5 6">
    <name type="scientific">Fusarium oxysporum f. sp. narcissi</name>
    <dbReference type="NCBI Taxonomy" id="451672"/>
    <lineage>
        <taxon>Eukaryota</taxon>
        <taxon>Fungi</taxon>
        <taxon>Dikarya</taxon>
        <taxon>Ascomycota</taxon>
        <taxon>Pezizomycotina</taxon>
        <taxon>Sordariomycetes</taxon>
        <taxon>Hypocreomycetidae</taxon>
        <taxon>Hypocreales</taxon>
        <taxon>Nectriaceae</taxon>
        <taxon>Fusarium</taxon>
        <taxon>Fusarium oxysporum species complex</taxon>
    </lineage>
</organism>
<dbReference type="PANTHER" id="PTHR10353">
    <property type="entry name" value="GLYCOSYL HYDROLASE"/>
    <property type="match status" value="1"/>
</dbReference>
<evidence type="ECO:0008006" key="7">
    <source>
        <dbReference type="Google" id="ProtNLM"/>
    </source>
</evidence>
<comment type="caution">
    <text evidence="5">The sequence shown here is derived from an EMBL/GenBank/DDBJ whole genome shotgun (WGS) entry which is preliminary data.</text>
</comment>
<dbReference type="PRINTS" id="PR00131">
    <property type="entry name" value="GLHYDRLASE1"/>
</dbReference>
<dbReference type="GO" id="GO:0008422">
    <property type="term" value="F:beta-glucosidase activity"/>
    <property type="evidence" value="ECO:0007669"/>
    <property type="project" value="TreeGrafter"/>
</dbReference>
<gene>
    <name evidence="5" type="ORF">BFJ63_vAg18777</name>
</gene>
<dbReference type="EMBL" id="MQTW01001218">
    <property type="protein sequence ID" value="RYC78350.1"/>
    <property type="molecule type" value="Genomic_DNA"/>
</dbReference>
<evidence type="ECO:0000256" key="3">
    <source>
        <dbReference type="ARBA" id="ARBA00023295"/>
    </source>
</evidence>
<accession>A0A4Q2UXG7</accession>
<comment type="similarity">
    <text evidence="1 4">Belongs to the glycosyl hydrolase 1 family.</text>
</comment>
<evidence type="ECO:0000313" key="6">
    <source>
        <dbReference type="Proteomes" id="UP000290540"/>
    </source>
</evidence>
<evidence type="ECO:0000256" key="4">
    <source>
        <dbReference type="RuleBase" id="RU003690"/>
    </source>
</evidence>